<dbReference type="PANTHER" id="PTHR42847">
    <property type="entry name" value="ALKANESULFONATE MONOOXYGENASE"/>
    <property type="match status" value="1"/>
</dbReference>
<dbReference type="PANTHER" id="PTHR42847:SF4">
    <property type="entry name" value="ALKANESULFONATE MONOOXYGENASE-RELATED"/>
    <property type="match status" value="1"/>
</dbReference>
<evidence type="ECO:0000256" key="2">
    <source>
        <dbReference type="ARBA" id="ARBA00022643"/>
    </source>
</evidence>
<dbReference type="InterPro" id="IPR036661">
    <property type="entry name" value="Luciferase-like_sf"/>
</dbReference>
<evidence type="ECO:0000256" key="4">
    <source>
        <dbReference type="ARBA" id="ARBA00023033"/>
    </source>
</evidence>
<reference evidence="6" key="1">
    <citation type="submission" date="2020-02" db="EMBL/GenBank/DDBJ databases">
        <authorList>
            <person name="Meier V. D."/>
        </authorList>
    </citation>
    <scope>NUCLEOTIDE SEQUENCE</scope>
    <source>
        <strain evidence="6">AVDCRST_MAG79</strain>
    </source>
</reference>
<dbReference type="EMBL" id="CADCWC010000293">
    <property type="protein sequence ID" value="CAA9542095.1"/>
    <property type="molecule type" value="Genomic_DNA"/>
</dbReference>
<dbReference type="InterPro" id="IPR019952">
    <property type="entry name" value="F420_OxRdatse_Rv1855c_pred"/>
</dbReference>
<dbReference type="Gene3D" id="3.20.20.30">
    <property type="entry name" value="Luciferase-like domain"/>
    <property type="match status" value="1"/>
</dbReference>
<feature type="domain" description="Luciferase-like" evidence="5">
    <location>
        <begin position="16"/>
        <end position="292"/>
    </location>
</feature>
<dbReference type="NCBIfam" id="TIGR03560">
    <property type="entry name" value="F420_Rv1855c"/>
    <property type="match status" value="1"/>
</dbReference>
<keyword evidence="2" id="KW-0288">FMN</keyword>
<keyword evidence="4" id="KW-0503">Monooxygenase</keyword>
<dbReference type="GO" id="GO:0046306">
    <property type="term" value="P:alkanesulfonate catabolic process"/>
    <property type="evidence" value="ECO:0007669"/>
    <property type="project" value="TreeGrafter"/>
</dbReference>
<evidence type="ECO:0000256" key="1">
    <source>
        <dbReference type="ARBA" id="ARBA00022630"/>
    </source>
</evidence>
<dbReference type="AlphaFoldDB" id="A0A6J4U8X8"/>
<proteinExistence type="predicted"/>
<name>A0A6J4U8X8_9ACTN</name>
<keyword evidence="1" id="KW-0285">Flavoprotein</keyword>
<protein>
    <recommendedName>
        <fullName evidence="5">Luciferase-like domain-containing protein</fullName>
    </recommendedName>
</protein>
<dbReference type="SUPFAM" id="SSF51679">
    <property type="entry name" value="Bacterial luciferase-like"/>
    <property type="match status" value="1"/>
</dbReference>
<dbReference type="GO" id="GO:0008726">
    <property type="term" value="F:alkanesulfonate monooxygenase activity"/>
    <property type="evidence" value="ECO:0007669"/>
    <property type="project" value="TreeGrafter"/>
</dbReference>
<keyword evidence="3" id="KW-0560">Oxidoreductase</keyword>
<organism evidence="6">
    <name type="scientific">uncultured Thermoleophilia bacterium</name>
    <dbReference type="NCBI Taxonomy" id="1497501"/>
    <lineage>
        <taxon>Bacteria</taxon>
        <taxon>Bacillati</taxon>
        <taxon>Actinomycetota</taxon>
        <taxon>Thermoleophilia</taxon>
        <taxon>environmental samples</taxon>
    </lineage>
</organism>
<dbReference type="InterPro" id="IPR011251">
    <property type="entry name" value="Luciferase-like_dom"/>
</dbReference>
<dbReference type="Pfam" id="PF00296">
    <property type="entry name" value="Bac_luciferase"/>
    <property type="match status" value="1"/>
</dbReference>
<dbReference type="InterPro" id="IPR050172">
    <property type="entry name" value="SsuD_RutA_monooxygenase"/>
</dbReference>
<accession>A0A6J4U8X8</accession>
<evidence type="ECO:0000259" key="5">
    <source>
        <dbReference type="Pfam" id="PF00296"/>
    </source>
</evidence>
<gene>
    <name evidence="6" type="ORF">AVDCRST_MAG79-1933</name>
</gene>
<evidence type="ECO:0000313" key="6">
    <source>
        <dbReference type="EMBL" id="CAA9542095.1"/>
    </source>
</evidence>
<sequence length="320" mass="34452">MEPVRVNLMIEGQEGVTWPQWVALAQAAEAHGLEGLFRSDHYYSVEDRPGRGALDAWATLAALAAVTAGIRLGTMVSPVTFRHPSELAKVVATVDHVSGGRVELGLGAGWWEAEHDRYGFAFPPVSERFDVLAEQLEIVHRSWDAGPFTLTGTHYRVDALDALPKPVQEPHPPLIMGGGAKRRSAALAARWADEYNFVYASVDAVSAGAGRLRAAWQEAGRDVDTLRLSLMTACVVGRDASEFEARARLLAERRGLGDGGAAALREDLGPNALLGTVDDVVAALGPYREVGVERVMLQHLLHDDVDVVALLGEVARRVGS</sequence>
<evidence type="ECO:0000256" key="3">
    <source>
        <dbReference type="ARBA" id="ARBA00023002"/>
    </source>
</evidence>